<dbReference type="InterPro" id="IPR011009">
    <property type="entry name" value="Kinase-like_dom_sf"/>
</dbReference>
<dbReference type="PROSITE" id="PS50011">
    <property type="entry name" value="PROTEIN_KINASE_DOM"/>
    <property type="match status" value="1"/>
</dbReference>
<dbReference type="EMBL" id="JAROCE010000002">
    <property type="protein sequence ID" value="MFM2720663.1"/>
    <property type="molecule type" value="Genomic_DNA"/>
</dbReference>
<dbReference type="Proteomes" id="UP001630303">
    <property type="component" value="Unassembled WGS sequence"/>
</dbReference>
<keyword evidence="3" id="KW-1185">Reference proteome</keyword>
<reference evidence="2 3" key="1">
    <citation type="submission" date="2023-03" db="EMBL/GenBank/DDBJ databases">
        <title>MT1 and MT2 Draft Genomes of Novel Species.</title>
        <authorList>
            <person name="Venkateswaran K."/>
        </authorList>
    </citation>
    <scope>NUCLEOTIDE SEQUENCE [LARGE SCALE GENOMIC DNA]</scope>
    <source>
        <strain evidence="2 3">IF8SW-P5</strain>
    </source>
</reference>
<evidence type="ECO:0000259" key="1">
    <source>
        <dbReference type="PROSITE" id="PS50011"/>
    </source>
</evidence>
<dbReference type="InterPro" id="IPR000719">
    <property type="entry name" value="Prot_kinase_dom"/>
</dbReference>
<name>A0ABW9GG18_9MICO</name>
<feature type="domain" description="Protein kinase" evidence="1">
    <location>
        <begin position="36"/>
        <end position="276"/>
    </location>
</feature>
<proteinExistence type="predicted"/>
<dbReference type="RefSeq" id="WP_408905516.1">
    <property type="nucleotide sequence ID" value="NZ_JAROCE010000002.1"/>
</dbReference>
<dbReference type="Gene3D" id="1.10.510.10">
    <property type="entry name" value="Transferase(Phosphotransferase) domain 1"/>
    <property type="match status" value="1"/>
</dbReference>
<accession>A0ABW9GG18</accession>
<gene>
    <name evidence="2" type="ORF">P5G46_09130</name>
</gene>
<sequence>MNTPLLTSINWPDLSAEQAASVEAAMVVLSRDKDFVGASARVLSSRSGFVIRLTCVDGMHTLIKVSPTGETREVATEFASLNRLGRRYTQRVKAFVYTDLNAVLALEWQNGPSLSSRWADADATDVGRRDDLRLIALELDRLHARGLVHGDLQPTHIRFAEEGPTLIDFGVSGAPATPFGGGLVHYIAPEYATDIVHGRTPERTFEGDWYALLASAYAAITGTAPVVYPDEADRDVRLAAIAERKFDFSGSQDTLALELGAALEGEASKRRSWFLE</sequence>
<evidence type="ECO:0000313" key="3">
    <source>
        <dbReference type="Proteomes" id="UP001630303"/>
    </source>
</evidence>
<dbReference type="SUPFAM" id="SSF56112">
    <property type="entry name" value="Protein kinase-like (PK-like)"/>
    <property type="match status" value="1"/>
</dbReference>
<evidence type="ECO:0000313" key="2">
    <source>
        <dbReference type="EMBL" id="MFM2720663.1"/>
    </source>
</evidence>
<organism evidence="2 3">
    <name type="scientific">Microbacterium mcarthurae</name>
    <dbReference type="NCBI Taxonomy" id="3035918"/>
    <lineage>
        <taxon>Bacteria</taxon>
        <taxon>Bacillati</taxon>
        <taxon>Actinomycetota</taxon>
        <taxon>Actinomycetes</taxon>
        <taxon>Micrococcales</taxon>
        <taxon>Microbacteriaceae</taxon>
        <taxon>Microbacterium</taxon>
    </lineage>
</organism>
<protein>
    <recommendedName>
        <fullName evidence="1">Protein kinase domain-containing protein</fullName>
    </recommendedName>
</protein>
<comment type="caution">
    <text evidence="2">The sequence shown here is derived from an EMBL/GenBank/DDBJ whole genome shotgun (WGS) entry which is preliminary data.</text>
</comment>